<dbReference type="Pfam" id="PF08281">
    <property type="entry name" value="Sigma70_r4_2"/>
    <property type="match status" value="1"/>
</dbReference>
<dbReference type="InterPro" id="IPR039425">
    <property type="entry name" value="RNA_pol_sigma-70-like"/>
</dbReference>
<dbReference type="InterPro" id="IPR013249">
    <property type="entry name" value="RNA_pol_sigma70_r4_t2"/>
</dbReference>
<keyword evidence="4" id="KW-0804">Transcription</keyword>
<evidence type="ECO:0000259" key="6">
    <source>
        <dbReference type="Pfam" id="PF08281"/>
    </source>
</evidence>
<dbReference type="AlphaFoldDB" id="A0A0F6TRG0"/>
<feature type="domain" description="RNA polymerase sigma-70 region 2" evidence="5">
    <location>
        <begin position="32"/>
        <end position="98"/>
    </location>
</feature>
<dbReference type="GO" id="GO:0003677">
    <property type="term" value="F:DNA binding"/>
    <property type="evidence" value="ECO:0007669"/>
    <property type="project" value="InterPro"/>
</dbReference>
<dbReference type="STRING" id="914150.TQ33_1797"/>
<dbReference type="InterPro" id="IPR007627">
    <property type="entry name" value="RNA_pol_sigma70_r2"/>
</dbReference>
<sequence length="186" mass="21108">MSAIEVTTIEPDNILGLVKKAQEGSVSAFELLYRHHSNQIFLLCLRMCGCRSRAEDFMQESFIKAWQALASFKMDSQFATWIHRIAVNTVLADKRKNSLDLVYDHDWEREFEQSLSASHNSMQIDLEKTIAQLPAQARYVLVLHDLVGMTHQEIGEQLDIAAGTSKAHLNRARSMMKAMLDPASEN</sequence>
<proteinExistence type="inferred from homology"/>
<dbReference type="Gene3D" id="1.10.1740.10">
    <property type="match status" value="1"/>
</dbReference>
<dbReference type="InterPro" id="IPR013324">
    <property type="entry name" value="RNA_pol_sigma_r3/r4-like"/>
</dbReference>
<name>A0A0F6TRG0_9GAMM</name>
<evidence type="ECO:0000313" key="8">
    <source>
        <dbReference type="Proteomes" id="UP000034071"/>
    </source>
</evidence>
<evidence type="ECO:0000313" key="7">
    <source>
        <dbReference type="EMBL" id="AKE52737.1"/>
    </source>
</evidence>
<dbReference type="SUPFAM" id="SSF88659">
    <property type="entry name" value="Sigma3 and sigma4 domains of RNA polymerase sigma factors"/>
    <property type="match status" value="1"/>
</dbReference>
<dbReference type="InterPro" id="IPR013325">
    <property type="entry name" value="RNA_pol_sigma_r2"/>
</dbReference>
<feature type="domain" description="RNA polymerase sigma factor 70 region 4 type 2" evidence="6">
    <location>
        <begin position="125"/>
        <end position="175"/>
    </location>
</feature>
<evidence type="ECO:0000256" key="2">
    <source>
        <dbReference type="ARBA" id="ARBA00023015"/>
    </source>
</evidence>
<comment type="similarity">
    <text evidence="1">Belongs to the sigma-70 factor family. ECF subfamily.</text>
</comment>
<dbReference type="SUPFAM" id="SSF88946">
    <property type="entry name" value="Sigma2 domain of RNA polymerase sigma factors"/>
    <property type="match status" value="1"/>
</dbReference>
<accession>A0A0F6TRG0</accession>
<dbReference type="InterPro" id="IPR014284">
    <property type="entry name" value="RNA_pol_sigma-70_dom"/>
</dbReference>
<keyword evidence="3" id="KW-0731">Sigma factor</keyword>
<dbReference type="InterPro" id="IPR036388">
    <property type="entry name" value="WH-like_DNA-bd_sf"/>
</dbReference>
<dbReference type="KEGG" id="kge:TQ33_1797"/>
<dbReference type="NCBIfam" id="TIGR02937">
    <property type="entry name" value="sigma70-ECF"/>
    <property type="match status" value="1"/>
</dbReference>
<evidence type="ECO:0000259" key="5">
    <source>
        <dbReference type="Pfam" id="PF04542"/>
    </source>
</evidence>
<evidence type="ECO:0000256" key="3">
    <source>
        <dbReference type="ARBA" id="ARBA00023082"/>
    </source>
</evidence>
<reference evidence="7 8" key="1">
    <citation type="submission" date="2015-02" db="EMBL/GenBank/DDBJ databases">
        <title>Complete genome sequence of Kangiella geojedonensis strain YCS-5T.</title>
        <authorList>
            <person name="Kim K.M."/>
        </authorList>
    </citation>
    <scope>NUCLEOTIDE SEQUENCE [LARGE SCALE GENOMIC DNA]</scope>
    <source>
        <strain evidence="7 8">YCS-5</strain>
    </source>
</reference>
<dbReference type="PANTHER" id="PTHR43133:SF46">
    <property type="entry name" value="RNA POLYMERASE SIGMA-70 FACTOR ECF SUBFAMILY"/>
    <property type="match status" value="1"/>
</dbReference>
<evidence type="ECO:0000256" key="1">
    <source>
        <dbReference type="ARBA" id="ARBA00010641"/>
    </source>
</evidence>
<dbReference type="PANTHER" id="PTHR43133">
    <property type="entry name" value="RNA POLYMERASE ECF-TYPE SIGMA FACTO"/>
    <property type="match status" value="1"/>
</dbReference>
<dbReference type="GO" id="GO:0016987">
    <property type="term" value="F:sigma factor activity"/>
    <property type="evidence" value="ECO:0007669"/>
    <property type="project" value="UniProtKB-KW"/>
</dbReference>
<keyword evidence="8" id="KW-1185">Reference proteome</keyword>
<dbReference type="Proteomes" id="UP000034071">
    <property type="component" value="Chromosome"/>
</dbReference>
<dbReference type="EMBL" id="CP010975">
    <property type="protein sequence ID" value="AKE52737.1"/>
    <property type="molecule type" value="Genomic_DNA"/>
</dbReference>
<dbReference type="Pfam" id="PF04542">
    <property type="entry name" value="Sigma70_r2"/>
    <property type="match status" value="1"/>
</dbReference>
<dbReference type="HOGENOM" id="CLU_047691_3_0_6"/>
<gene>
    <name evidence="7" type="ORF">TQ33_1797</name>
</gene>
<dbReference type="GO" id="GO:0006352">
    <property type="term" value="P:DNA-templated transcription initiation"/>
    <property type="evidence" value="ECO:0007669"/>
    <property type="project" value="InterPro"/>
</dbReference>
<organism evidence="7 8">
    <name type="scientific">Kangiella geojedonensis</name>
    <dbReference type="NCBI Taxonomy" id="914150"/>
    <lineage>
        <taxon>Bacteria</taxon>
        <taxon>Pseudomonadati</taxon>
        <taxon>Pseudomonadota</taxon>
        <taxon>Gammaproteobacteria</taxon>
        <taxon>Kangiellales</taxon>
        <taxon>Kangiellaceae</taxon>
        <taxon>Kangiella</taxon>
    </lineage>
</organism>
<keyword evidence="2" id="KW-0805">Transcription regulation</keyword>
<protein>
    <submittedName>
        <fullName evidence="7">ECF subfamily RNA polymerase sigma-24 subunit</fullName>
    </submittedName>
</protein>
<dbReference type="Gene3D" id="1.10.10.10">
    <property type="entry name" value="Winged helix-like DNA-binding domain superfamily/Winged helix DNA-binding domain"/>
    <property type="match status" value="1"/>
</dbReference>
<dbReference type="RefSeq" id="WP_046561772.1">
    <property type="nucleotide sequence ID" value="NZ_CP010975.1"/>
</dbReference>
<evidence type="ECO:0000256" key="4">
    <source>
        <dbReference type="ARBA" id="ARBA00023163"/>
    </source>
</evidence>